<dbReference type="Pfam" id="PF12833">
    <property type="entry name" value="HTH_18"/>
    <property type="match status" value="1"/>
</dbReference>
<keyword evidence="6" id="KW-1185">Reference proteome</keyword>
<evidence type="ECO:0000313" key="6">
    <source>
        <dbReference type="Proteomes" id="UP001596989"/>
    </source>
</evidence>
<dbReference type="Gene3D" id="1.10.10.60">
    <property type="entry name" value="Homeodomain-like"/>
    <property type="match status" value="2"/>
</dbReference>
<dbReference type="InterPro" id="IPR018060">
    <property type="entry name" value="HTH_AraC"/>
</dbReference>
<dbReference type="SUPFAM" id="SSF51215">
    <property type="entry name" value="Regulatory protein AraC"/>
    <property type="match status" value="1"/>
</dbReference>
<dbReference type="PROSITE" id="PS01124">
    <property type="entry name" value="HTH_ARAC_FAMILY_2"/>
    <property type="match status" value="1"/>
</dbReference>
<dbReference type="InterPro" id="IPR014710">
    <property type="entry name" value="RmlC-like_jellyroll"/>
</dbReference>
<evidence type="ECO:0000256" key="1">
    <source>
        <dbReference type="ARBA" id="ARBA00023015"/>
    </source>
</evidence>
<accession>A0ABW3HLL6</accession>
<keyword evidence="1" id="KW-0805">Transcription regulation</keyword>
<evidence type="ECO:0000256" key="3">
    <source>
        <dbReference type="ARBA" id="ARBA00023163"/>
    </source>
</evidence>
<dbReference type="PROSITE" id="PS00041">
    <property type="entry name" value="HTH_ARAC_FAMILY_1"/>
    <property type="match status" value="1"/>
</dbReference>
<protein>
    <submittedName>
        <fullName evidence="5">Helix-turn-helix domain-containing protein</fullName>
    </submittedName>
</protein>
<dbReference type="Proteomes" id="UP001596989">
    <property type="component" value="Unassembled WGS sequence"/>
</dbReference>
<keyword evidence="2" id="KW-0238">DNA-binding</keyword>
<dbReference type="EMBL" id="JBHTJZ010000005">
    <property type="protein sequence ID" value="MFD0958379.1"/>
    <property type="molecule type" value="Genomic_DNA"/>
</dbReference>
<keyword evidence="3" id="KW-0804">Transcription</keyword>
<evidence type="ECO:0000313" key="5">
    <source>
        <dbReference type="EMBL" id="MFD0958379.1"/>
    </source>
</evidence>
<gene>
    <name evidence="5" type="ORF">ACFQ2I_03175</name>
</gene>
<comment type="caution">
    <text evidence="5">The sequence shown here is derived from an EMBL/GenBank/DDBJ whole genome shotgun (WGS) entry which is preliminary data.</text>
</comment>
<dbReference type="Gene3D" id="2.60.120.10">
    <property type="entry name" value="Jelly Rolls"/>
    <property type="match status" value="1"/>
</dbReference>
<dbReference type="SUPFAM" id="SSF46689">
    <property type="entry name" value="Homeodomain-like"/>
    <property type="match status" value="2"/>
</dbReference>
<dbReference type="InterPro" id="IPR037923">
    <property type="entry name" value="HTH-like"/>
</dbReference>
<proteinExistence type="predicted"/>
<sequence length="258" mass="30030">MINLVSVCLDDMDSQWKIEEKETLTDMLILVIHGKAIYVLNGETIELNKGDLLFISQGVRRAGMNAPEGLHQKYSVHFFAERKEQFPFDVSCSFRKVQTRHLDYMKMRFASLQQHWFGRNPHDGLICSGIALELLGYFSRELVEERFASVKLRLMQEVQDYIRTHYREPIRIEDLSHHIDRAPNYITQTFKAVTGMTPITYLHQVRVYAACDLILNSKMTIGQVSEYLGYSDQAHFNRVFKKIMGYPPSFIQSKIRGL</sequence>
<reference evidence="6" key="1">
    <citation type="journal article" date="2019" name="Int. J. Syst. Evol. Microbiol.">
        <title>The Global Catalogue of Microorganisms (GCM) 10K type strain sequencing project: providing services to taxonomists for standard genome sequencing and annotation.</title>
        <authorList>
            <consortium name="The Broad Institute Genomics Platform"/>
            <consortium name="The Broad Institute Genome Sequencing Center for Infectious Disease"/>
            <person name="Wu L."/>
            <person name="Ma J."/>
        </authorList>
    </citation>
    <scope>NUCLEOTIDE SEQUENCE [LARGE SCALE GENOMIC DNA]</scope>
    <source>
        <strain evidence="6">CCUG 59129</strain>
    </source>
</reference>
<dbReference type="PANTHER" id="PTHR43280">
    <property type="entry name" value="ARAC-FAMILY TRANSCRIPTIONAL REGULATOR"/>
    <property type="match status" value="1"/>
</dbReference>
<evidence type="ECO:0000259" key="4">
    <source>
        <dbReference type="PROSITE" id="PS01124"/>
    </source>
</evidence>
<dbReference type="SMART" id="SM00342">
    <property type="entry name" value="HTH_ARAC"/>
    <property type="match status" value="1"/>
</dbReference>
<feature type="domain" description="HTH araC/xylS-type" evidence="4">
    <location>
        <begin position="156"/>
        <end position="254"/>
    </location>
</feature>
<dbReference type="InterPro" id="IPR009057">
    <property type="entry name" value="Homeodomain-like_sf"/>
</dbReference>
<evidence type="ECO:0000256" key="2">
    <source>
        <dbReference type="ARBA" id="ARBA00023125"/>
    </source>
</evidence>
<dbReference type="RefSeq" id="WP_377562142.1">
    <property type="nucleotide sequence ID" value="NZ_JBHTJZ010000005.1"/>
</dbReference>
<name>A0ABW3HLL6_9BACL</name>
<organism evidence="5 6">
    <name type="scientific">Paenibacillus chungangensis</name>
    <dbReference type="NCBI Taxonomy" id="696535"/>
    <lineage>
        <taxon>Bacteria</taxon>
        <taxon>Bacillati</taxon>
        <taxon>Bacillota</taxon>
        <taxon>Bacilli</taxon>
        <taxon>Bacillales</taxon>
        <taxon>Paenibacillaceae</taxon>
        <taxon>Paenibacillus</taxon>
    </lineage>
</organism>
<dbReference type="PANTHER" id="PTHR43280:SF2">
    <property type="entry name" value="HTH-TYPE TRANSCRIPTIONAL REGULATOR EXSA"/>
    <property type="match status" value="1"/>
</dbReference>
<dbReference type="InterPro" id="IPR018062">
    <property type="entry name" value="HTH_AraC-typ_CS"/>
</dbReference>